<evidence type="ECO:0000259" key="12">
    <source>
        <dbReference type="PROSITE" id="PS52044"/>
    </source>
</evidence>
<dbReference type="GO" id="GO:0016787">
    <property type="term" value="F:hydrolase activity"/>
    <property type="evidence" value="ECO:0007669"/>
    <property type="project" value="UniProtKB-KW"/>
</dbReference>
<keyword evidence="8" id="KW-0040">ANK repeat</keyword>
<dbReference type="GeneID" id="17325353"/>
<keyword evidence="14" id="KW-1185">Reference proteome</keyword>
<dbReference type="PhylomeDB" id="R7QK30"/>
<evidence type="ECO:0000256" key="1">
    <source>
        <dbReference type="ARBA" id="ARBA00004496"/>
    </source>
</evidence>
<evidence type="ECO:0000256" key="9">
    <source>
        <dbReference type="ARBA" id="ARBA00023054"/>
    </source>
</evidence>
<dbReference type="PANTHER" id="PTHR16036">
    <property type="entry name" value="ANKYRIN REPEAT AND ZINC FINGER DOMAIN-CONTAINING PROTEIN 1"/>
    <property type="match status" value="1"/>
</dbReference>
<feature type="region of interest" description="Disordered" evidence="11">
    <location>
        <begin position="107"/>
        <end position="131"/>
    </location>
</feature>
<accession>R7QK30</accession>
<comment type="subcellular location">
    <subcellularLocation>
        <location evidence="1">Cytoplasm</location>
    </subcellularLocation>
</comment>
<dbReference type="InterPro" id="IPR047139">
    <property type="entry name" value="ANKZ1/VMS1"/>
</dbReference>
<dbReference type="RefSeq" id="XP_005717636.1">
    <property type="nucleotide sequence ID" value="XM_005717579.1"/>
</dbReference>
<feature type="domain" description="VLRF1" evidence="12">
    <location>
        <begin position="169"/>
        <end position="224"/>
    </location>
</feature>
<sequence>MPPSQPSTAKRPARRRLVDYTPTYWQSASSASAASISVDDLPTPTLPSVEEATVSESLTCHSCDQVFATVDTFRHHFRSDWHRYNIKRRLRGHQGVTEAQFEDLSDLGSVESLSGSEPEHSADESNPEAAPTVRLAEKIEFRDPKVDNSFLVLYRAALPDQETIASLATRGSWAVIMAGGGHFCAGLWDVNGVLVKHKTFHRYTSRRKQGGSQAAADQARGAGK</sequence>
<keyword evidence="6 10" id="KW-0255">Endonuclease</keyword>
<organism evidence="13 14">
    <name type="scientific">Chondrus crispus</name>
    <name type="common">Carrageen Irish moss</name>
    <name type="synonym">Polymorpha crispa</name>
    <dbReference type="NCBI Taxonomy" id="2769"/>
    <lineage>
        <taxon>Eukaryota</taxon>
        <taxon>Rhodophyta</taxon>
        <taxon>Florideophyceae</taxon>
        <taxon>Rhodymeniophycidae</taxon>
        <taxon>Gigartinales</taxon>
        <taxon>Gigartinaceae</taxon>
        <taxon>Chondrus</taxon>
    </lineage>
</organism>
<evidence type="ECO:0000256" key="4">
    <source>
        <dbReference type="ARBA" id="ARBA00022722"/>
    </source>
</evidence>
<dbReference type="Proteomes" id="UP000012073">
    <property type="component" value="Unassembled WGS sequence"/>
</dbReference>
<reference evidence="14" key="1">
    <citation type="journal article" date="2013" name="Proc. Natl. Acad. Sci. U.S.A.">
        <title>Genome structure and metabolic features in the red seaweed Chondrus crispus shed light on evolution of the Archaeplastida.</title>
        <authorList>
            <person name="Collen J."/>
            <person name="Porcel B."/>
            <person name="Carre W."/>
            <person name="Ball S.G."/>
            <person name="Chaparro C."/>
            <person name="Tonon T."/>
            <person name="Barbeyron T."/>
            <person name="Michel G."/>
            <person name="Noel B."/>
            <person name="Valentin K."/>
            <person name="Elias M."/>
            <person name="Artiguenave F."/>
            <person name="Arun A."/>
            <person name="Aury J.M."/>
            <person name="Barbosa-Neto J.F."/>
            <person name="Bothwell J.H."/>
            <person name="Bouget F.Y."/>
            <person name="Brillet L."/>
            <person name="Cabello-Hurtado F."/>
            <person name="Capella-Gutierrez S."/>
            <person name="Charrier B."/>
            <person name="Cladiere L."/>
            <person name="Cock J.M."/>
            <person name="Coelho S.M."/>
            <person name="Colleoni C."/>
            <person name="Czjzek M."/>
            <person name="Da Silva C."/>
            <person name="Delage L."/>
            <person name="Denoeud F."/>
            <person name="Deschamps P."/>
            <person name="Dittami S.M."/>
            <person name="Gabaldon T."/>
            <person name="Gachon C.M."/>
            <person name="Groisillier A."/>
            <person name="Herve C."/>
            <person name="Jabbari K."/>
            <person name="Katinka M."/>
            <person name="Kloareg B."/>
            <person name="Kowalczyk N."/>
            <person name="Labadie K."/>
            <person name="Leblanc C."/>
            <person name="Lopez P.J."/>
            <person name="McLachlan D.H."/>
            <person name="Meslet-Cladiere L."/>
            <person name="Moustafa A."/>
            <person name="Nehr Z."/>
            <person name="Nyvall Collen P."/>
            <person name="Panaud O."/>
            <person name="Partensky F."/>
            <person name="Poulain J."/>
            <person name="Rensing S.A."/>
            <person name="Rousvoal S."/>
            <person name="Samson G."/>
            <person name="Symeonidi A."/>
            <person name="Weissenbach J."/>
            <person name="Zambounis A."/>
            <person name="Wincker P."/>
            <person name="Boyen C."/>
        </authorList>
    </citation>
    <scope>NUCLEOTIDE SEQUENCE [LARGE SCALE GENOMIC DNA]</scope>
    <source>
        <strain evidence="14">cv. Stackhouse</strain>
    </source>
</reference>
<name>R7QK30_CHOCR</name>
<dbReference type="KEGG" id="ccp:CHC_T00005915001"/>
<evidence type="ECO:0000256" key="3">
    <source>
        <dbReference type="ARBA" id="ARBA00022490"/>
    </source>
</evidence>
<keyword evidence="4 10" id="KW-0540">Nuclease</keyword>
<dbReference type="InterPro" id="IPR041175">
    <property type="entry name" value="VLRF1/Vms1"/>
</dbReference>
<evidence type="ECO:0000256" key="10">
    <source>
        <dbReference type="PROSITE-ProRule" id="PRU01389"/>
    </source>
</evidence>
<dbReference type="PROSITE" id="PS00028">
    <property type="entry name" value="ZINC_FINGER_C2H2_1"/>
    <property type="match status" value="1"/>
</dbReference>
<proteinExistence type="inferred from homology"/>
<dbReference type="PROSITE" id="PS52044">
    <property type="entry name" value="VLRF1"/>
    <property type="match status" value="1"/>
</dbReference>
<evidence type="ECO:0000256" key="2">
    <source>
        <dbReference type="ARBA" id="ARBA00009262"/>
    </source>
</evidence>
<dbReference type="AlphaFoldDB" id="R7QK30"/>
<comment type="domain">
    <text evidence="10">The VLRF1 domain mediates binding to the 60S ribosomal subunit.</text>
</comment>
<comment type="similarity">
    <text evidence="2 10">Belongs to the ANKZF1/VMS1 family.</text>
</comment>
<evidence type="ECO:0000256" key="7">
    <source>
        <dbReference type="ARBA" id="ARBA00022801"/>
    </source>
</evidence>
<feature type="active site" evidence="10">
    <location>
        <position position="213"/>
    </location>
</feature>
<evidence type="ECO:0000256" key="8">
    <source>
        <dbReference type="ARBA" id="ARBA00023043"/>
    </source>
</evidence>
<dbReference type="InterPro" id="IPR036236">
    <property type="entry name" value="Znf_C2H2_sf"/>
</dbReference>
<dbReference type="SUPFAM" id="SSF57667">
    <property type="entry name" value="beta-beta-alpha zinc fingers"/>
    <property type="match status" value="1"/>
</dbReference>
<keyword evidence="7 10" id="KW-0378">Hydrolase</keyword>
<dbReference type="GO" id="GO:0005737">
    <property type="term" value="C:cytoplasm"/>
    <property type="evidence" value="ECO:0007669"/>
    <property type="project" value="UniProtKB-SubCell"/>
</dbReference>
<gene>
    <name evidence="13" type="ORF">CHC_T00005915001</name>
</gene>
<dbReference type="STRING" id="2769.R7QK30"/>
<dbReference type="EMBL" id="HG001865">
    <property type="protein sequence ID" value="CDF37765.1"/>
    <property type="molecule type" value="Genomic_DNA"/>
</dbReference>
<protein>
    <recommendedName>
        <fullName evidence="12">VLRF1 domain-containing protein</fullName>
    </recommendedName>
</protein>
<feature type="region of interest" description="Disordered" evidence="11">
    <location>
        <begin position="205"/>
        <end position="224"/>
    </location>
</feature>
<evidence type="ECO:0000313" key="14">
    <source>
        <dbReference type="Proteomes" id="UP000012073"/>
    </source>
</evidence>
<dbReference type="Pfam" id="PF18826">
    <property type="entry name" value="bVLRF1"/>
    <property type="match status" value="1"/>
</dbReference>
<dbReference type="OrthoDB" id="429841at2759"/>
<evidence type="ECO:0000256" key="11">
    <source>
        <dbReference type="SAM" id="MobiDB-lite"/>
    </source>
</evidence>
<keyword evidence="9" id="KW-0175">Coiled coil</keyword>
<keyword evidence="3 10" id="KW-0963">Cytoplasm</keyword>
<dbReference type="GO" id="GO:0036503">
    <property type="term" value="P:ERAD pathway"/>
    <property type="evidence" value="ECO:0007669"/>
    <property type="project" value="TreeGrafter"/>
</dbReference>
<dbReference type="Gramene" id="CDF37765">
    <property type="protein sequence ID" value="CDF37765"/>
    <property type="gene ID" value="CHC_T00005915001"/>
</dbReference>
<dbReference type="InterPro" id="IPR013087">
    <property type="entry name" value="Znf_C2H2_type"/>
</dbReference>
<dbReference type="GO" id="GO:0004519">
    <property type="term" value="F:endonuclease activity"/>
    <property type="evidence" value="ECO:0007669"/>
    <property type="project" value="UniProtKB-KW"/>
</dbReference>
<evidence type="ECO:0000256" key="6">
    <source>
        <dbReference type="ARBA" id="ARBA00022759"/>
    </source>
</evidence>
<evidence type="ECO:0000313" key="13">
    <source>
        <dbReference type="EMBL" id="CDF37765.1"/>
    </source>
</evidence>
<dbReference type="PANTHER" id="PTHR16036:SF2">
    <property type="entry name" value="TRNA ENDONUCLEASE ANKZF1"/>
    <property type="match status" value="1"/>
</dbReference>
<keyword evidence="5" id="KW-0677">Repeat</keyword>
<evidence type="ECO:0000256" key="5">
    <source>
        <dbReference type="ARBA" id="ARBA00022737"/>
    </source>
</evidence>